<reference evidence="1 2" key="1">
    <citation type="submission" date="2018-06" db="EMBL/GenBank/DDBJ databases">
        <title>A transcriptomic atlas of mushroom development highlights an independent origin of complex multicellularity.</title>
        <authorList>
            <consortium name="DOE Joint Genome Institute"/>
            <person name="Krizsan K."/>
            <person name="Almasi E."/>
            <person name="Merenyi Z."/>
            <person name="Sahu N."/>
            <person name="Viragh M."/>
            <person name="Koszo T."/>
            <person name="Mondo S."/>
            <person name="Kiss B."/>
            <person name="Balint B."/>
            <person name="Kues U."/>
            <person name="Barry K."/>
            <person name="Hegedus J.C."/>
            <person name="Henrissat B."/>
            <person name="Johnson J."/>
            <person name="Lipzen A."/>
            <person name="Ohm R."/>
            <person name="Nagy I."/>
            <person name="Pangilinan J."/>
            <person name="Yan J."/>
            <person name="Xiong Y."/>
            <person name="Grigoriev I.V."/>
            <person name="Hibbett D.S."/>
            <person name="Nagy L.G."/>
        </authorList>
    </citation>
    <scope>NUCLEOTIDE SEQUENCE [LARGE SCALE GENOMIC DNA]</scope>
    <source>
        <strain evidence="1 2">SZMC22713</strain>
    </source>
</reference>
<protein>
    <submittedName>
        <fullName evidence="1">WD repeat-containing protein 8</fullName>
    </submittedName>
</protein>
<dbReference type="GO" id="GO:1990810">
    <property type="term" value="P:microtubule anchoring at mitotic spindle pole body"/>
    <property type="evidence" value="ECO:0007669"/>
    <property type="project" value="TreeGrafter"/>
</dbReference>
<dbReference type="EMBL" id="ML170157">
    <property type="protein sequence ID" value="TDL28690.1"/>
    <property type="molecule type" value="Genomic_DNA"/>
</dbReference>
<dbReference type="STRING" id="50990.A0A4Y7QP40"/>
<dbReference type="GO" id="GO:1990811">
    <property type="term" value="C:MWP complex"/>
    <property type="evidence" value="ECO:0007669"/>
    <property type="project" value="TreeGrafter"/>
</dbReference>
<dbReference type="InterPro" id="IPR052778">
    <property type="entry name" value="Centrosome-WD_assoc"/>
</dbReference>
<evidence type="ECO:0000313" key="1">
    <source>
        <dbReference type="EMBL" id="TDL28690.1"/>
    </source>
</evidence>
<keyword evidence="2" id="KW-1185">Reference proteome</keyword>
<dbReference type="Gene3D" id="2.130.10.10">
    <property type="entry name" value="YVTN repeat-like/Quinoprotein amine dehydrogenase"/>
    <property type="match status" value="2"/>
</dbReference>
<proteinExistence type="predicted"/>
<accession>A0A4Y7QP40</accession>
<dbReference type="OrthoDB" id="308690at2759"/>
<dbReference type="InterPro" id="IPR036322">
    <property type="entry name" value="WD40_repeat_dom_sf"/>
</dbReference>
<dbReference type="Pfam" id="PF00400">
    <property type="entry name" value="WD40"/>
    <property type="match status" value="1"/>
</dbReference>
<organism evidence="1 2">
    <name type="scientific">Rickenella mellea</name>
    <dbReference type="NCBI Taxonomy" id="50990"/>
    <lineage>
        <taxon>Eukaryota</taxon>
        <taxon>Fungi</taxon>
        <taxon>Dikarya</taxon>
        <taxon>Basidiomycota</taxon>
        <taxon>Agaricomycotina</taxon>
        <taxon>Agaricomycetes</taxon>
        <taxon>Hymenochaetales</taxon>
        <taxon>Rickenellaceae</taxon>
        <taxon>Rickenella</taxon>
    </lineage>
</organism>
<dbReference type="Proteomes" id="UP000294933">
    <property type="component" value="Unassembled WGS sequence"/>
</dbReference>
<dbReference type="PANTHER" id="PTHR16220">
    <property type="entry name" value="WD REPEAT PROTEIN 8-RELATED"/>
    <property type="match status" value="1"/>
</dbReference>
<gene>
    <name evidence="1" type="ORF">BD410DRAFT_711702</name>
</gene>
<dbReference type="InterPro" id="IPR015943">
    <property type="entry name" value="WD40/YVTN_repeat-like_dom_sf"/>
</dbReference>
<dbReference type="SMART" id="SM00320">
    <property type="entry name" value="WD40"/>
    <property type="match status" value="3"/>
</dbReference>
<name>A0A4Y7QP40_9AGAM</name>
<dbReference type="VEuPathDB" id="FungiDB:BD410DRAFT_711702"/>
<dbReference type="AlphaFoldDB" id="A0A4Y7QP40"/>
<evidence type="ECO:0000313" key="2">
    <source>
        <dbReference type="Proteomes" id="UP000294933"/>
    </source>
</evidence>
<sequence length="480" mass="53006">MDFTELYKQSASLVSFSPGAHFILNAVHDRLIVRRADSFQVTRTWLVDSSPSQTATALRNGPAIASGTPSSPDSAITHVAWSCDAEYLLSACARRGIVNVYKMRDEDWNVRIESGAEGLVKAEWSPDGRSIICFSEWGLRVTVWSLITGVATYIQYPTHPDRGYAFRKDGRYFVMAERHKSKDTVGVYDAHDSYKLVRHFSVPTSSLASLAISPTGNHLAVWEGPLEYKLCIFTLPGTLLATFAPDPDPGLGIRCVAWHPAGSFIAVGGWDDKIHVLDGLSWSLVATLQLSSRMHAGVTVWREPQNWLEATHGRGFLSYEGVHGPQSIQIPKPDLSKPHPKSGTVQLEWNIKGSLLLARYETIPTALFIYSFPSPSERFQVKLRSVLLQTNPIIQARWNPVRGGRLALCCGGGGMYMWSNEWSTEEGEGHATEEEVAECIGIPAKQFQVRDLKWAPDGKGLILLDKDTFCGAFEVEDGAA</sequence>
<dbReference type="PANTHER" id="PTHR16220:SF0">
    <property type="entry name" value="WD REPEAT-CONTAINING PROTEIN WRAP73"/>
    <property type="match status" value="1"/>
</dbReference>
<dbReference type="SUPFAM" id="SSF50978">
    <property type="entry name" value="WD40 repeat-like"/>
    <property type="match status" value="1"/>
</dbReference>
<dbReference type="GO" id="GO:0005815">
    <property type="term" value="C:microtubule organizing center"/>
    <property type="evidence" value="ECO:0007669"/>
    <property type="project" value="TreeGrafter"/>
</dbReference>
<dbReference type="InterPro" id="IPR001680">
    <property type="entry name" value="WD40_rpt"/>
</dbReference>